<dbReference type="Proteomes" id="UP001501588">
    <property type="component" value="Unassembled WGS sequence"/>
</dbReference>
<feature type="compositionally biased region" description="Low complexity" evidence="1">
    <location>
        <begin position="172"/>
        <end position="181"/>
    </location>
</feature>
<dbReference type="SMART" id="SM00287">
    <property type="entry name" value="SH3b"/>
    <property type="match status" value="1"/>
</dbReference>
<proteinExistence type="predicted"/>
<sequence>MRQQPNFYRLDRSGAGGVGRGERSPDGAPSMMVPLPPGWLCLQDCNVSGQLNQPVVVPFVLMHPDIGVAMIDIAPAQNPEAEQILRRRLDAARFESIFPGFLPILHLRLDRADLPATEAILRDAFAAMPPLSLPGGDGWISVVRRALLPRDPSRAAAHPGFPGEQARRPPREAAAGPAQEPNTDPDMLQREATVARAAAKPSFEEAVSPVPAARPTGALPWLILSCVGGLIAMLALFSLLDTGPSGPPIAAEEANDVPAASEPARIAAAPTSPARTPVPDPAVSPKPPAAPAAAPPMPAPAAAAAPPPPLAASPPMSTGASTPPTPAQRPAPPPAAAPAAAATDRSPRVTVRQPANLRTGPDSQSNIVRVVPRGETLRVHGRTANGWVQVGDAEPRGWLHTSRLGEIEQ</sequence>
<comment type="caution">
    <text evidence="3">The sequence shown here is derived from an EMBL/GenBank/DDBJ whole genome shotgun (WGS) entry which is preliminary data.</text>
</comment>
<feature type="domain" description="SH3b" evidence="2">
    <location>
        <begin position="344"/>
        <end position="408"/>
    </location>
</feature>
<feature type="region of interest" description="Disordered" evidence="1">
    <location>
        <begin position="268"/>
        <end position="369"/>
    </location>
</feature>
<reference evidence="4" key="1">
    <citation type="journal article" date="2019" name="Int. J. Syst. Evol. Microbiol.">
        <title>The Global Catalogue of Microorganisms (GCM) 10K type strain sequencing project: providing services to taxonomists for standard genome sequencing and annotation.</title>
        <authorList>
            <consortium name="The Broad Institute Genomics Platform"/>
            <consortium name="The Broad Institute Genome Sequencing Center for Infectious Disease"/>
            <person name="Wu L."/>
            <person name="Ma J."/>
        </authorList>
    </citation>
    <scope>NUCLEOTIDE SEQUENCE [LARGE SCALE GENOMIC DNA]</scope>
    <source>
        <strain evidence="4">JCM 9933</strain>
    </source>
</reference>
<dbReference type="RefSeq" id="WP_343897236.1">
    <property type="nucleotide sequence ID" value="NZ_BAAAFZ010000067.1"/>
</dbReference>
<protein>
    <recommendedName>
        <fullName evidence="2">SH3b domain-containing protein</fullName>
    </recommendedName>
</protein>
<dbReference type="InterPro" id="IPR003646">
    <property type="entry name" value="SH3-like_bac-type"/>
</dbReference>
<accession>A0ABP3QY12</accession>
<name>A0ABP3QY12_9PROT</name>
<feature type="compositionally biased region" description="Pro residues" evidence="1">
    <location>
        <begin position="276"/>
        <end position="312"/>
    </location>
</feature>
<gene>
    <name evidence="3" type="ORF">GCM10009416_40660</name>
</gene>
<evidence type="ECO:0000259" key="2">
    <source>
        <dbReference type="PROSITE" id="PS51781"/>
    </source>
</evidence>
<evidence type="ECO:0000313" key="3">
    <source>
        <dbReference type="EMBL" id="GAA0598350.1"/>
    </source>
</evidence>
<dbReference type="EMBL" id="BAAAFZ010000067">
    <property type="protein sequence ID" value="GAA0598350.1"/>
    <property type="molecule type" value="Genomic_DNA"/>
</dbReference>
<dbReference type="PROSITE" id="PS51781">
    <property type="entry name" value="SH3B"/>
    <property type="match status" value="1"/>
</dbReference>
<organism evidence="3 4">
    <name type="scientific">Craurococcus roseus</name>
    <dbReference type="NCBI Taxonomy" id="77585"/>
    <lineage>
        <taxon>Bacteria</taxon>
        <taxon>Pseudomonadati</taxon>
        <taxon>Pseudomonadota</taxon>
        <taxon>Alphaproteobacteria</taxon>
        <taxon>Acetobacterales</taxon>
        <taxon>Acetobacteraceae</taxon>
        <taxon>Craurococcus</taxon>
    </lineage>
</organism>
<evidence type="ECO:0000313" key="4">
    <source>
        <dbReference type="Proteomes" id="UP001501588"/>
    </source>
</evidence>
<dbReference type="Pfam" id="PF08239">
    <property type="entry name" value="SH3_3"/>
    <property type="match status" value="1"/>
</dbReference>
<feature type="compositionally biased region" description="Pro residues" evidence="1">
    <location>
        <begin position="323"/>
        <end position="336"/>
    </location>
</feature>
<evidence type="ECO:0000256" key="1">
    <source>
        <dbReference type="SAM" id="MobiDB-lite"/>
    </source>
</evidence>
<feature type="region of interest" description="Disordered" evidence="1">
    <location>
        <begin position="153"/>
        <end position="186"/>
    </location>
</feature>
<keyword evidence="4" id="KW-1185">Reference proteome</keyword>
<dbReference type="Gene3D" id="2.30.30.40">
    <property type="entry name" value="SH3 Domains"/>
    <property type="match status" value="1"/>
</dbReference>